<accession>A0A9P1DNW3</accession>
<evidence type="ECO:0000313" key="1">
    <source>
        <dbReference type="EMBL" id="CAI4013493.1"/>
    </source>
</evidence>
<reference evidence="1" key="1">
    <citation type="submission" date="2022-10" db="EMBL/GenBank/DDBJ databases">
        <authorList>
            <person name="Chen Y."/>
            <person name="Dougan E. K."/>
            <person name="Chan C."/>
            <person name="Rhodes N."/>
            <person name="Thang M."/>
        </authorList>
    </citation>
    <scope>NUCLEOTIDE SEQUENCE</scope>
</reference>
<name>A0A9P1DNW3_9DINO</name>
<dbReference type="EMBL" id="CAMXCT010005890">
    <property type="protein sequence ID" value="CAI4013493.1"/>
    <property type="molecule type" value="Genomic_DNA"/>
</dbReference>
<dbReference type="OrthoDB" id="64523at2759"/>
<proteinExistence type="predicted"/>
<evidence type="ECO:0000313" key="2">
    <source>
        <dbReference type="EMBL" id="CAL4800805.1"/>
    </source>
</evidence>
<reference evidence="2 3" key="2">
    <citation type="submission" date="2024-05" db="EMBL/GenBank/DDBJ databases">
        <authorList>
            <person name="Chen Y."/>
            <person name="Shah S."/>
            <person name="Dougan E. K."/>
            <person name="Thang M."/>
            <person name="Chan C."/>
        </authorList>
    </citation>
    <scope>NUCLEOTIDE SEQUENCE [LARGE SCALE GENOMIC DNA]</scope>
</reference>
<gene>
    <name evidence="1" type="ORF">C1SCF055_LOCUS38455</name>
</gene>
<dbReference type="EMBL" id="CAMXCT020005890">
    <property type="protein sequence ID" value="CAL1166868.1"/>
    <property type="molecule type" value="Genomic_DNA"/>
</dbReference>
<dbReference type="EMBL" id="CAMXCT030005890">
    <property type="protein sequence ID" value="CAL4800805.1"/>
    <property type="molecule type" value="Genomic_DNA"/>
</dbReference>
<evidence type="ECO:0008006" key="4">
    <source>
        <dbReference type="Google" id="ProtNLM"/>
    </source>
</evidence>
<dbReference type="AlphaFoldDB" id="A0A9P1DNW3"/>
<sequence>MAGAFLLEEMICPEEAESLRNFLSDCPLPVAPADALTASYWASPELPGNPVDELIGRLRRAPGLADLLPDSAGAEWWWQDTDNTDPPKVFHTDCNLVLPLGSDVALKSHPEWSSVMYLTDLGGATAIFHQNEVLAVWPRIGRYLLFPGAHLHCVLFPEEPPSGDRMTLLINWWTQKPHGCSPSPRIAEIAEIAPPATAPATAPASLVPPRRVLAMQREQSFEDHVEEWRAQRVPRELLSAKKDHVLAVSYLSAPPEDWWS</sequence>
<keyword evidence="3" id="KW-1185">Reference proteome</keyword>
<comment type="caution">
    <text evidence="1">The sequence shown here is derived from an EMBL/GenBank/DDBJ whole genome shotgun (WGS) entry which is preliminary data.</text>
</comment>
<protein>
    <recommendedName>
        <fullName evidence="4">2OG-Fe(II) oxygenase</fullName>
    </recommendedName>
</protein>
<dbReference type="Proteomes" id="UP001152797">
    <property type="component" value="Unassembled WGS sequence"/>
</dbReference>
<organism evidence="1">
    <name type="scientific">Cladocopium goreaui</name>
    <dbReference type="NCBI Taxonomy" id="2562237"/>
    <lineage>
        <taxon>Eukaryota</taxon>
        <taxon>Sar</taxon>
        <taxon>Alveolata</taxon>
        <taxon>Dinophyceae</taxon>
        <taxon>Suessiales</taxon>
        <taxon>Symbiodiniaceae</taxon>
        <taxon>Cladocopium</taxon>
    </lineage>
</organism>
<evidence type="ECO:0000313" key="3">
    <source>
        <dbReference type="Proteomes" id="UP001152797"/>
    </source>
</evidence>